<evidence type="ECO:0000259" key="4">
    <source>
        <dbReference type="PROSITE" id="PS51127"/>
    </source>
</evidence>
<feature type="transmembrane region" description="Helical" evidence="3">
    <location>
        <begin position="47"/>
        <end position="69"/>
    </location>
</feature>
<name>A0A402Q902_SALER</name>
<dbReference type="SUPFAM" id="SSF49373">
    <property type="entry name" value="Invasin/intimin cell-adhesion fragments"/>
    <property type="match status" value="11"/>
</dbReference>
<dbReference type="Pfam" id="PF09134">
    <property type="entry name" value="Invasin_D3"/>
    <property type="match status" value="2"/>
</dbReference>
<evidence type="ECO:0000256" key="1">
    <source>
        <dbReference type="ARBA" id="ARBA00010116"/>
    </source>
</evidence>
<evidence type="ECO:0000256" key="3">
    <source>
        <dbReference type="SAM" id="Phobius"/>
    </source>
</evidence>
<proteinExistence type="inferred from homology"/>
<comment type="caution">
    <text evidence="5">The sequence shown here is derived from an EMBL/GenBank/DDBJ whole genome shotgun (WGS) entry which is preliminary data.</text>
</comment>
<sequence length="2072" mass="213351">MRNKSGRNSNYFVNFMCKCRDNSGAEQCAGMRSLKDETAGHSRRFRIIAWANIACQLMFPLALSFTPLMTAAETEKHVPAGDPLPDLGGSVVADTKGGSGTGTNADSAASGAQAPDSMLNATQKLWGVLGSSSPRERGVEMATGYASGVANQAVQDWLSQYGNARFSFSTQGTGSADLLLPLMDTSDYLLYTQAGMRRGDDRTTGNFGLGGRFFTPDWMFGVNAFYDNDFTGNNRRLGLGVEAWRDYLKLSANSYMRLSDWRQSPLHESRYYDERPANGFDVRAEGWLPAWPQLGGKLMYEHYQGKDVALSGDFNSRRNNPSAVTAGLSYTPFPLLKVGVEHREGSGTGDTTLNLDFSYRFGVPWSEQINPQRVGAIRTMAGTRYDLADRNYDIVLQYRKQELISLSIGADKNPGYTGESVTLTATARSKYGLARVDWSAPELLAAGGALTPVAKDGSVVRVDLPSVVSPKAPLRARKVTAGDPFIIEGVAYDREGNEARATLELNVVRSTRGITARLVGNRAAADGRMVNTVEVEATDSDTQLPLPGEEVELVFTYADGPEKGKVLDTQTVKTDEQGKAVAEVSSRLAARVSVAVRLKSNGNSTGIDDMAFVADNATAKPGEPVVDVAEAGRAVADGRGGVTLTFPVTDANGNPVTGQEVTITTTNGAKPERVVVTTDEQGNAAITVTSTVAGVSTVTATVNGVSQGQDVTFEPGAPDTTQTVFTVTPGTLVADGIQSAALSLALKDGAGNRIALSGDDVSFNVSGPDGVALSAVTCGEDVCTATLRGSLAGTVTLTPVVKGVSMSAFARTVTLTAESESAQGSKLTVKNNTVPADDITASVVEVKVENADGSPAANVRVEFSADAPAHFLKTDYATSSEGIASASLVSPLALETHVTAIVNGNSINSETIRFVAVGSDAVFDGAQNVTLPDAVTAGTITPVIFTVRDSDGKPLSGQPVKVSYFVPGGVSGATVVEDTLVSGSDGRVSVSAGSNKAGPMNIVAEINGNRQTVTVNVEADSANPAKDGEAGGTTFRAEPSVLLPGERTTLTLVLKDRYGNAIAGRNDIELSDGSRFTETGVPGTWTASLDVKPDAAPGVQTVTVLAGALQVGELSLTVTDGALPGDTGADLVIKENDHVADGVAEDVLALTLADVKNGDVAVSFSVEPASGTVISTGGGAVITPTGGNTVDGSLEATVTSKTAGDFIVKAELAGGKTISKTVTFVADTRTATFGNNPHLTDITATVGNPATVSFMVQDANGNLIKNQPVTITADNGATPSSVTVTTGADGVASVTVSNDTAGETTVTATVNGQSQDARVTFSADEEHPAGIGASGGSVLTAPKELVAGEPATVTLELKDEKGNAITGRTDITLSDGTRFTETAPGKYEATLQEDSVAGGNKDVSVLAGGTPLAGSVMNIPVKAGEPDTAKSTLSIQPDTILADGKATATVSLTMRDGKGNPVTGKEADIKLALTKSPSTAAGVADGITLSGISEDAGNPGTYTATVSGTVPGEAEVTASVGGSAFKGSVTLTPDESTASVTGISVKETSVPADGKTTNTLTATVVDTNGRPVQGVTVDWSKNQGVNASLAGNTSTTNEKGEATMEVTGTAAETAKFGARVGANTSDTGKEADAVFDLYPVISSMVVTKDNVPADGSTASTVEVVVSDAAGNVLDGATVSVTASGTAILSPSTGTTSPDGKVTFSVTDTTAETPDVTATVGGGFDRQKSTVSPVFGQYVKFDGLTLTHTPPTTDATAAGKICQADCDITLTAKVVDVSGNAVPDVSVSFQGSVTGNDGSVVTSGADGMVSVTRKYDKGGVEDVSLVASSQGATIGTSAANEIDILPKVLTKIVQAKAISPMTKTSLELFKGKDVLNSYDTDLEPTLASSGSYDCTAEIQYSWMGKEVTSPITGTFTAKGKTQGTKCVFSNDIQQPGLSDYENNELAEIGNPANYVFKWPTSDCIYAGEFNYFTNCMYSAYWTLEPTSRYSPSGPVVFDASKLNVSTSSPATVAGRPIFSIPAVPADGHTLVSYSNDGKFALIEPGALTTKVVPGSVFQSNVIIGNGPLFTDAP</sequence>
<dbReference type="Gene3D" id="2.60.40.10">
    <property type="entry name" value="Immunoglobulins"/>
    <property type="match status" value="11"/>
</dbReference>
<reference evidence="5" key="1">
    <citation type="submission" date="2018-08" db="EMBL/GenBank/DDBJ databases">
        <authorList>
            <consortium name="GenomeTrakr network: Whole genome sequencing for foodborne pathogen traceback"/>
        </authorList>
    </citation>
    <scope>NUCLEOTIDE SEQUENCE [LARGE SCALE GENOMIC DNA]</scope>
    <source>
        <strain evidence="5">FLUFL-1338</strain>
    </source>
</reference>
<dbReference type="InterPro" id="IPR024519">
    <property type="entry name" value="IAT_beta"/>
</dbReference>
<keyword evidence="3" id="KW-0472">Membrane</keyword>
<keyword evidence="3" id="KW-1133">Transmembrane helix</keyword>
<keyword evidence="3" id="KW-0812">Transmembrane</keyword>
<dbReference type="EMBL" id="RSMR01000027">
    <property type="protein sequence ID" value="MIK93834.1"/>
    <property type="molecule type" value="Genomic_DNA"/>
</dbReference>
<gene>
    <name evidence="5" type="ORF">KO51_20475</name>
</gene>
<feature type="domain" description="Big-1" evidence="4">
    <location>
        <begin position="1221"/>
        <end position="1322"/>
    </location>
</feature>
<dbReference type="SMART" id="SM00634">
    <property type="entry name" value="BID_1"/>
    <property type="match status" value="10"/>
</dbReference>
<evidence type="ECO:0000313" key="5">
    <source>
        <dbReference type="EMBL" id="MIK93834.1"/>
    </source>
</evidence>
<dbReference type="InterPro" id="IPR003344">
    <property type="entry name" value="Big_1_dom"/>
</dbReference>
<feature type="region of interest" description="Disordered" evidence="2">
    <location>
        <begin position="77"/>
        <end position="114"/>
    </location>
</feature>
<dbReference type="PANTHER" id="PTHR39576">
    <property type="entry name" value="ATTACHING AND EFFACING PROTEIN HOMOLOG-RELATED-RELATED"/>
    <property type="match status" value="1"/>
</dbReference>
<organism evidence="5">
    <name type="scientific">Salmonella enterica</name>
    <name type="common">Salmonella choleraesuis</name>
    <dbReference type="NCBI Taxonomy" id="28901"/>
    <lineage>
        <taxon>Bacteria</taxon>
        <taxon>Pseudomonadati</taxon>
        <taxon>Pseudomonadota</taxon>
        <taxon>Gammaproteobacteria</taxon>
        <taxon>Enterobacterales</taxon>
        <taxon>Enterobacteriaceae</taxon>
        <taxon>Salmonella</taxon>
    </lineage>
</organism>
<dbReference type="GO" id="GO:0009279">
    <property type="term" value="C:cell outer membrane"/>
    <property type="evidence" value="ECO:0007669"/>
    <property type="project" value="TreeGrafter"/>
</dbReference>
<dbReference type="InterPro" id="IPR051715">
    <property type="entry name" value="Intimin-Invasin_domain"/>
</dbReference>
<evidence type="ECO:0000256" key="2">
    <source>
        <dbReference type="SAM" id="MobiDB-lite"/>
    </source>
</evidence>
<feature type="domain" description="Big-1" evidence="4">
    <location>
        <begin position="624"/>
        <end position="714"/>
    </location>
</feature>
<protein>
    <recommendedName>
        <fullName evidence="4">Big-1 domain-containing protein</fullName>
    </recommendedName>
</protein>
<feature type="domain" description="Big-1" evidence="4">
    <location>
        <begin position="1641"/>
        <end position="1733"/>
    </location>
</feature>
<dbReference type="Proteomes" id="UP000885283">
    <property type="component" value="Unassembled WGS sequence"/>
</dbReference>
<dbReference type="InterPro" id="IPR038177">
    <property type="entry name" value="IAT_beta_sf"/>
</dbReference>
<dbReference type="Pfam" id="PF02369">
    <property type="entry name" value="Big_1"/>
    <property type="match status" value="5"/>
</dbReference>
<dbReference type="InterPro" id="IPR013783">
    <property type="entry name" value="Ig-like_fold"/>
</dbReference>
<dbReference type="InterPro" id="IPR008964">
    <property type="entry name" value="Invasin/intimin_cell_adhesion"/>
</dbReference>
<dbReference type="PANTHER" id="PTHR39576:SF2">
    <property type="entry name" value="ATTACHING AND EFFACING PROTEIN HOMOLOG-RELATED"/>
    <property type="match status" value="1"/>
</dbReference>
<comment type="similarity">
    <text evidence="1">Belongs to the intimin/invasin family.</text>
</comment>
<feature type="domain" description="Big-1" evidence="4">
    <location>
        <begin position="1540"/>
        <end position="1634"/>
    </location>
</feature>
<dbReference type="InterPro" id="IPR015217">
    <property type="entry name" value="Invasin_dom_3"/>
</dbReference>
<feature type="domain" description="Big-1" evidence="4">
    <location>
        <begin position="1430"/>
        <end position="1532"/>
    </location>
</feature>
<dbReference type="Gene3D" id="2.40.160.160">
    <property type="entry name" value="Inverse autotransporter, beta-domain"/>
    <property type="match status" value="1"/>
</dbReference>
<dbReference type="PROSITE" id="PS51127">
    <property type="entry name" value="BIG1"/>
    <property type="match status" value="5"/>
</dbReference>
<dbReference type="Pfam" id="PF11924">
    <property type="entry name" value="IAT_beta"/>
    <property type="match status" value="1"/>
</dbReference>
<accession>A0A402Q902</accession>